<evidence type="ECO:0000256" key="1">
    <source>
        <dbReference type="SAM" id="MobiDB-lite"/>
    </source>
</evidence>
<evidence type="ECO:0000313" key="3">
    <source>
        <dbReference type="WBParaSite" id="Gr19_v10_g609.t1"/>
    </source>
</evidence>
<sequence>MNNERTNQFDCCPSIEEVGDGQEQYKRTKQGQGNDGHQKGGDQGEEGGEQNVQLEGQPIVHSVHIGRKS</sequence>
<reference evidence="3" key="1">
    <citation type="submission" date="2022-11" db="UniProtKB">
        <authorList>
            <consortium name="WormBaseParasite"/>
        </authorList>
    </citation>
    <scope>IDENTIFICATION</scope>
</reference>
<organism evidence="2 3">
    <name type="scientific">Globodera rostochiensis</name>
    <name type="common">Golden nematode worm</name>
    <name type="synonym">Heterodera rostochiensis</name>
    <dbReference type="NCBI Taxonomy" id="31243"/>
    <lineage>
        <taxon>Eukaryota</taxon>
        <taxon>Metazoa</taxon>
        <taxon>Ecdysozoa</taxon>
        <taxon>Nematoda</taxon>
        <taxon>Chromadorea</taxon>
        <taxon>Rhabditida</taxon>
        <taxon>Tylenchina</taxon>
        <taxon>Tylenchomorpha</taxon>
        <taxon>Tylenchoidea</taxon>
        <taxon>Heteroderidae</taxon>
        <taxon>Heteroderinae</taxon>
        <taxon>Globodera</taxon>
    </lineage>
</organism>
<dbReference type="AlphaFoldDB" id="A0A914I2S5"/>
<keyword evidence="2" id="KW-1185">Reference proteome</keyword>
<name>A0A914I2S5_GLORO</name>
<feature type="region of interest" description="Disordered" evidence="1">
    <location>
        <begin position="1"/>
        <end position="69"/>
    </location>
</feature>
<dbReference type="Proteomes" id="UP000887572">
    <property type="component" value="Unplaced"/>
</dbReference>
<proteinExistence type="predicted"/>
<accession>A0A914I2S5</accession>
<dbReference type="WBParaSite" id="Gr19_v10_g609.t1">
    <property type="protein sequence ID" value="Gr19_v10_g609.t1"/>
    <property type="gene ID" value="Gr19_v10_g609"/>
</dbReference>
<protein>
    <submittedName>
        <fullName evidence="3">Uncharacterized protein</fullName>
    </submittedName>
</protein>
<evidence type="ECO:0000313" key="2">
    <source>
        <dbReference type="Proteomes" id="UP000887572"/>
    </source>
</evidence>